<protein>
    <submittedName>
        <fullName evidence="2">Uncharacterized protein</fullName>
    </submittedName>
</protein>
<feature type="compositionally biased region" description="Basic and acidic residues" evidence="1">
    <location>
        <begin position="189"/>
        <end position="204"/>
    </location>
</feature>
<dbReference type="AlphaFoldDB" id="A0A9P1D9H9"/>
<dbReference type="Proteomes" id="UP001152797">
    <property type="component" value="Unassembled WGS sequence"/>
</dbReference>
<reference evidence="3 4" key="2">
    <citation type="submission" date="2024-05" db="EMBL/GenBank/DDBJ databases">
        <authorList>
            <person name="Chen Y."/>
            <person name="Shah S."/>
            <person name="Dougan E. K."/>
            <person name="Thang M."/>
            <person name="Chan C."/>
        </authorList>
    </citation>
    <scope>NUCLEOTIDE SEQUENCE [LARGE SCALE GENOMIC DNA]</scope>
</reference>
<comment type="caution">
    <text evidence="2">The sequence shown here is derived from an EMBL/GenBank/DDBJ whole genome shotgun (WGS) entry which is preliminary data.</text>
</comment>
<dbReference type="EMBL" id="CAMXCT030003669">
    <property type="protein sequence ID" value="CAL4793003.1"/>
    <property type="molecule type" value="Genomic_DNA"/>
</dbReference>
<dbReference type="EMBL" id="CAMXCT010003669">
    <property type="protein sequence ID" value="CAI4005691.1"/>
    <property type="molecule type" value="Genomic_DNA"/>
</dbReference>
<evidence type="ECO:0000313" key="3">
    <source>
        <dbReference type="EMBL" id="CAL4793003.1"/>
    </source>
</evidence>
<evidence type="ECO:0000313" key="2">
    <source>
        <dbReference type="EMBL" id="CAI4005691.1"/>
    </source>
</evidence>
<proteinExistence type="predicted"/>
<gene>
    <name evidence="2" type="ORF">C1SCF055_LOCUS31395</name>
</gene>
<reference evidence="2" key="1">
    <citation type="submission" date="2022-10" db="EMBL/GenBank/DDBJ databases">
        <authorList>
            <person name="Chen Y."/>
            <person name="Dougan E. K."/>
            <person name="Chan C."/>
            <person name="Rhodes N."/>
            <person name="Thang M."/>
        </authorList>
    </citation>
    <scope>NUCLEOTIDE SEQUENCE</scope>
</reference>
<feature type="region of interest" description="Disordered" evidence="1">
    <location>
        <begin position="100"/>
        <end position="217"/>
    </location>
</feature>
<dbReference type="EMBL" id="CAMXCT020003669">
    <property type="protein sequence ID" value="CAL1159066.1"/>
    <property type="molecule type" value="Genomic_DNA"/>
</dbReference>
<name>A0A9P1D9H9_9DINO</name>
<evidence type="ECO:0000313" key="4">
    <source>
        <dbReference type="Proteomes" id="UP001152797"/>
    </source>
</evidence>
<feature type="compositionally biased region" description="Acidic residues" evidence="1">
    <location>
        <begin position="108"/>
        <end position="117"/>
    </location>
</feature>
<accession>A0A9P1D9H9</accession>
<sequence>MTLLVDKSGKLFSMHGCSIKDILVNREVVLATIKGMNGNPRVSAYTLQKAILTVFQDLKLYPAGIYSDIPAVQSWALKYGVAIKKLVSRLRRLMRRSETSKYDKLTEDVDEDDDESTSEAPDAGTTSDLEELDSSLSSTAPASSVSGATGSTESSASRAKMDRLIRQLKNLKMETPMKSGCKGGCKGNTLEHESPDVSNKKDVGHTPSSSDSSLSPKQRLALYFQRKRAEKAAQGLGVTENPKVEVDKDATSSLNVLNTMKKMSAETANAFPLKSQYVKSITQAREAEGDDEPHEIEDDDDEVPGPTVKAKKAKAKAKVKSTKPSAKRKATNLGKDGKRWNYNQVRMKFIKEARNEHDLSFEAAQHLWDESSAKKDFLKDVSVQELTVSLLRYLVVVVKFREPYVMLLGTTWAGFRGTSFDWELDKRAFDLTGNAAFASFV</sequence>
<organism evidence="2">
    <name type="scientific">Cladocopium goreaui</name>
    <dbReference type="NCBI Taxonomy" id="2562237"/>
    <lineage>
        <taxon>Eukaryota</taxon>
        <taxon>Sar</taxon>
        <taxon>Alveolata</taxon>
        <taxon>Dinophyceae</taxon>
        <taxon>Suessiales</taxon>
        <taxon>Symbiodiniaceae</taxon>
        <taxon>Cladocopium</taxon>
    </lineage>
</organism>
<feature type="compositionally biased region" description="Low complexity" evidence="1">
    <location>
        <begin position="134"/>
        <end position="158"/>
    </location>
</feature>
<feature type="region of interest" description="Disordered" evidence="1">
    <location>
        <begin position="284"/>
        <end position="308"/>
    </location>
</feature>
<keyword evidence="4" id="KW-1185">Reference proteome</keyword>
<feature type="compositionally biased region" description="Acidic residues" evidence="1">
    <location>
        <begin position="288"/>
        <end position="303"/>
    </location>
</feature>
<evidence type="ECO:0000256" key="1">
    <source>
        <dbReference type="SAM" id="MobiDB-lite"/>
    </source>
</evidence>